<evidence type="ECO:0000259" key="3">
    <source>
        <dbReference type="Pfam" id="PF09850"/>
    </source>
</evidence>
<dbReference type="AlphaFoldDB" id="A0A266QDZ3"/>
<keyword evidence="5" id="KW-1185">Reference proteome</keyword>
<name>A0A266QDZ3_9GAMM</name>
<dbReference type="Gene3D" id="1.25.40.590">
    <property type="entry name" value="Type IV / VI secretion system, DotU"/>
    <property type="match status" value="1"/>
</dbReference>
<dbReference type="Proteomes" id="UP000216101">
    <property type="component" value="Unassembled WGS sequence"/>
</dbReference>
<proteinExistence type="predicted"/>
<accession>A0A266QDZ3</accession>
<feature type="region of interest" description="Disordered" evidence="1">
    <location>
        <begin position="1"/>
        <end position="27"/>
    </location>
</feature>
<dbReference type="InterPro" id="IPR017732">
    <property type="entry name" value="T4/T6SS_DotU"/>
</dbReference>
<dbReference type="RefSeq" id="WP_094985301.1">
    <property type="nucleotide sequence ID" value="NZ_NHNI01000001.1"/>
</dbReference>
<keyword evidence="2" id="KW-1133">Transmembrane helix</keyword>
<dbReference type="PANTHER" id="PTHR38033">
    <property type="entry name" value="MEMBRANE PROTEIN-RELATED"/>
    <property type="match status" value="1"/>
</dbReference>
<feature type="domain" description="Type IV / VI secretion system DotU" evidence="3">
    <location>
        <begin position="53"/>
        <end position="256"/>
    </location>
</feature>
<evidence type="ECO:0000256" key="1">
    <source>
        <dbReference type="SAM" id="MobiDB-lite"/>
    </source>
</evidence>
<comment type="caution">
    <text evidence="4">The sequence shown here is derived from an EMBL/GenBank/DDBJ whole genome shotgun (WGS) entry which is preliminary data.</text>
</comment>
<gene>
    <name evidence="4" type="ORF">CBP51_11155</name>
</gene>
<evidence type="ECO:0000313" key="5">
    <source>
        <dbReference type="Proteomes" id="UP000216101"/>
    </source>
</evidence>
<dbReference type="PANTHER" id="PTHR38033:SF1">
    <property type="entry name" value="DOTU FAMILY TYPE IV_VI SECRETION SYSTEM PROTEIN"/>
    <property type="match status" value="1"/>
</dbReference>
<feature type="transmembrane region" description="Helical" evidence="2">
    <location>
        <begin position="233"/>
        <end position="253"/>
    </location>
</feature>
<dbReference type="NCBIfam" id="NF038228">
    <property type="entry name" value="IcmH_DotU_IVB"/>
    <property type="match status" value="1"/>
</dbReference>
<evidence type="ECO:0000256" key="2">
    <source>
        <dbReference type="SAM" id="Phobius"/>
    </source>
</evidence>
<dbReference type="NCBIfam" id="TIGR03349">
    <property type="entry name" value="IV_VI_DotU"/>
    <property type="match status" value="1"/>
</dbReference>
<keyword evidence="2" id="KW-0472">Membrane</keyword>
<dbReference type="InterPro" id="IPR038522">
    <property type="entry name" value="T4/T6SS_DotU_sf"/>
</dbReference>
<dbReference type="EMBL" id="NHNI01000001">
    <property type="protein sequence ID" value="OZY88020.1"/>
    <property type="molecule type" value="Genomic_DNA"/>
</dbReference>
<evidence type="ECO:0000313" key="4">
    <source>
        <dbReference type="EMBL" id="OZY88020.1"/>
    </source>
</evidence>
<sequence>MRPAPGARNVSSGIEPTPVQPRPQAAYNPSYVSGHSPIEPNTASFKAHYGLNPIVNAASTLIAVFAKTRSAVSHPDVSGLHQRLIGEIKTLEAELRDLGLKQEVQLSVRYLMCSVLDEAVLNTPWGTESAWAQRTLLSVFHGETSGGEKSFLILDRLRQSPSENLDVIELFYICLSLGFEGRYRLMNRGREALDQVRDELFSIIRRQRGDYERTLSPAWSGLGRTRNPLTEYIPLWVVVALMAAILFFSYSGLRYWLYASSSPVADDIAELVSNEK</sequence>
<protein>
    <submittedName>
        <fullName evidence="4">Type IV secretion protein DotU</fullName>
    </submittedName>
</protein>
<keyword evidence="2" id="KW-0812">Transmembrane</keyword>
<reference evidence="5" key="1">
    <citation type="submission" date="2017-05" db="EMBL/GenBank/DDBJ databases">
        <authorList>
            <person name="Barney B.M."/>
        </authorList>
    </citation>
    <scope>NUCLEOTIDE SEQUENCE [LARGE SCALE GENOMIC DNA]</scope>
    <source>
        <strain evidence="5">PSBB022</strain>
    </source>
</reference>
<organism evidence="4 5">
    <name type="scientific">Cellvibrio mixtus</name>
    <dbReference type="NCBI Taxonomy" id="39650"/>
    <lineage>
        <taxon>Bacteria</taxon>
        <taxon>Pseudomonadati</taxon>
        <taxon>Pseudomonadota</taxon>
        <taxon>Gammaproteobacteria</taxon>
        <taxon>Cellvibrionales</taxon>
        <taxon>Cellvibrionaceae</taxon>
        <taxon>Cellvibrio</taxon>
    </lineage>
</organism>
<dbReference type="Pfam" id="PF09850">
    <property type="entry name" value="DotU"/>
    <property type="match status" value="1"/>
</dbReference>